<dbReference type="AlphaFoldDB" id="A0A1B7Y145"/>
<dbReference type="KEGG" id="chig:CH63R_09851"/>
<sequence length="163" mass="18069">MHVKKHPYLNLSSLDVCPVEFPMMALAEPVRQSSYPSSTPEVGRLRRHLGFNPWSGASAQIDRLGCRASRRCPSRFTIRCPSHETQGEGCPSFRVINQGFRTTLNRRAAAACPSAPLSDLMLDDDGVRARIRKPPPQLLADDRDEGARLRRSMASSNRGQPAT</sequence>
<proteinExistence type="predicted"/>
<accession>A0A1B7Y145</accession>
<protein>
    <submittedName>
        <fullName evidence="2">Uncharacterized protein</fullName>
    </submittedName>
</protein>
<dbReference type="VEuPathDB" id="FungiDB:CH63R_09851"/>
<feature type="compositionally biased region" description="Polar residues" evidence="1">
    <location>
        <begin position="153"/>
        <end position="163"/>
    </location>
</feature>
<gene>
    <name evidence="2" type="ORF">CH63R_09851</name>
</gene>
<name>A0A1B7Y145_COLHI</name>
<dbReference type="RefSeq" id="XP_018154249.1">
    <property type="nucleotide sequence ID" value="XM_018304825.1"/>
</dbReference>
<evidence type="ECO:0000313" key="3">
    <source>
        <dbReference type="Proteomes" id="UP000092177"/>
    </source>
</evidence>
<organism evidence="2 3">
    <name type="scientific">Colletotrichum higginsianum (strain IMI 349063)</name>
    <name type="common">Crucifer anthracnose fungus</name>
    <dbReference type="NCBI Taxonomy" id="759273"/>
    <lineage>
        <taxon>Eukaryota</taxon>
        <taxon>Fungi</taxon>
        <taxon>Dikarya</taxon>
        <taxon>Ascomycota</taxon>
        <taxon>Pezizomycotina</taxon>
        <taxon>Sordariomycetes</taxon>
        <taxon>Hypocreomycetidae</taxon>
        <taxon>Glomerellales</taxon>
        <taxon>Glomerellaceae</taxon>
        <taxon>Colletotrichum</taxon>
        <taxon>Colletotrichum destructivum species complex</taxon>
    </lineage>
</organism>
<reference evidence="3" key="1">
    <citation type="journal article" date="2017" name="BMC Genomics">
        <title>Gapless genome assembly of Colletotrichum higginsianum reveals chromosome structure and association of transposable elements with secondary metabolite gene clusters.</title>
        <authorList>
            <person name="Dallery J.-F."/>
            <person name="Lapalu N."/>
            <person name="Zampounis A."/>
            <person name="Pigne S."/>
            <person name="Luyten I."/>
            <person name="Amselem J."/>
            <person name="Wittenberg A.H.J."/>
            <person name="Zhou S."/>
            <person name="de Queiroz M.V."/>
            <person name="Robin G.P."/>
            <person name="Auger A."/>
            <person name="Hainaut M."/>
            <person name="Henrissat B."/>
            <person name="Kim K.-T."/>
            <person name="Lee Y.-H."/>
            <person name="Lespinet O."/>
            <person name="Schwartz D.C."/>
            <person name="Thon M.R."/>
            <person name="O'Connell R.J."/>
        </authorList>
    </citation>
    <scope>NUCLEOTIDE SEQUENCE [LARGE SCALE GENOMIC DNA]</scope>
    <source>
        <strain evidence="3">IMI 349063</strain>
    </source>
</reference>
<evidence type="ECO:0000313" key="2">
    <source>
        <dbReference type="EMBL" id="OBR05731.1"/>
    </source>
</evidence>
<dbReference type="Proteomes" id="UP000092177">
    <property type="component" value="Unassembled WGS sequence"/>
</dbReference>
<evidence type="ECO:0000256" key="1">
    <source>
        <dbReference type="SAM" id="MobiDB-lite"/>
    </source>
</evidence>
<comment type="caution">
    <text evidence="2">The sequence shown here is derived from an EMBL/GenBank/DDBJ whole genome shotgun (WGS) entry which is preliminary data.</text>
</comment>
<feature type="region of interest" description="Disordered" evidence="1">
    <location>
        <begin position="130"/>
        <end position="163"/>
    </location>
</feature>
<dbReference type="EMBL" id="LTAN01000007">
    <property type="protein sequence ID" value="OBR05731.1"/>
    <property type="molecule type" value="Genomic_DNA"/>
</dbReference>
<dbReference type="GeneID" id="28868932"/>
<keyword evidence="3" id="KW-1185">Reference proteome</keyword>